<dbReference type="AlphaFoldDB" id="A1ZE07"/>
<dbReference type="Proteomes" id="UP000004095">
    <property type="component" value="Unassembled WGS sequence"/>
</dbReference>
<dbReference type="EMBL" id="AAWS01000003">
    <property type="protein sequence ID" value="EAY31315.1"/>
    <property type="molecule type" value="Genomic_DNA"/>
</dbReference>
<sequence>MMKVVVLSEEVISKSTKIIAFIFVGFTSYFDSLFNNQHIVSFV</sequence>
<comment type="caution">
    <text evidence="1">The sequence shown here is derived from an EMBL/GenBank/DDBJ whole genome shotgun (WGS) entry which is preliminary data.</text>
</comment>
<name>A1ZE07_MICM2</name>
<evidence type="ECO:0000313" key="2">
    <source>
        <dbReference type="Proteomes" id="UP000004095"/>
    </source>
</evidence>
<protein>
    <submittedName>
        <fullName evidence="1">Uncharacterized protein</fullName>
    </submittedName>
</protein>
<gene>
    <name evidence="1" type="ORF">M23134_04148</name>
</gene>
<reference evidence="1 2" key="1">
    <citation type="submission" date="2007-01" db="EMBL/GenBank/DDBJ databases">
        <authorList>
            <person name="Haygood M."/>
            <person name="Podell S."/>
            <person name="Anderson C."/>
            <person name="Hopkinson B."/>
            <person name="Roe K."/>
            <person name="Barbeau K."/>
            <person name="Gaasterland T."/>
            <person name="Ferriera S."/>
            <person name="Johnson J."/>
            <person name="Kravitz S."/>
            <person name="Beeson K."/>
            <person name="Sutton G."/>
            <person name="Rogers Y.-H."/>
            <person name="Friedman R."/>
            <person name="Frazier M."/>
            <person name="Venter J.C."/>
        </authorList>
    </citation>
    <scope>NUCLEOTIDE SEQUENCE [LARGE SCALE GENOMIC DNA]</scope>
    <source>
        <strain evidence="1 2">ATCC 23134</strain>
    </source>
</reference>
<proteinExistence type="predicted"/>
<accession>A1ZE07</accession>
<evidence type="ECO:0000313" key="1">
    <source>
        <dbReference type="EMBL" id="EAY31315.1"/>
    </source>
</evidence>
<organism evidence="1 2">
    <name type="scientific">Microscilla marina ATCC 23134</name>
    <dbReference type="NCBI Taxonomy" id="313606"/>
    <lineage>
        <taxon>Bacteria</taxon>
        <taxon>Pseudomonadati</taxon>
        <taxon>Bacteroidota</taxon>
        <taxon>Cytophagia</taxon>
        <taxon>Cytophagales</taxon>
        <taxon>Microscillaceae</taxon>
        <taxon>Microscilla</taxon>
    </lineage>
</organism>
<keyword evidence="2" id="KW-1185">Reference proteome</keyword>